<sequence length="180" mass="20308">MDPEIVAEVTALVPLYQNWQVLQFTQLAAIAALFYHYMLTFDDEVSQIWPQPTWKMGKILFLATRYTASTYMAHLLVLNWPHHTSISVHGCEGLGLVMNVAGMMTRIFAEGTLWLCLYALLGGNPKFFWLLVVAFLVFTIPASVLNGMHVMSQRAIPQNHLDHLLGYPCNFLPLSAPTLQ</sequence>
<dbReference type="Proteomes" id="UP000298030">
    <property type="component" value="Unassembled WGS sequence"/>
</dbReference>
<dbReference type="AlphaFoldDB" id="A0A4Y7SEG4"/>
<feature type="transmembrane region" description="Helical" evidence="1">
    <location>
        <begin position="59"/>
        <end position="81"/>
    </location>
</feature>
<dbReference type="InterPro" id="IPR045340">
    <property type="entry name" value="DUF6533"/>
</dbReference>
<comment type="caution">
    <text evidence="3">The sequence shown here is derived from an EMBL/GenBank/DDBJ whole genome shotgun (WGS) entry which is preliminary data.</text>
</comment>
<accession>A0A4Y7SEG4</accession>
<name>A0A4Y7SEG4_COPMI</name>
<feature type="transmembrane region" description="Helical" evidence="1">
    <location>
        <begin position="127"/>
        <end position="145"/>
    </location>
</feature>
<dbReference type="EMBL" id="QPFP01000156">
    <property type="protein sequence ID" value="TEB20104.1"/>
    <property type="molecule type" value="Genomic_DNA"/>
</dbReference>
<evidence type="ECO:0000256" key="1">
    <source>
        <dbReference type="SAM" id="Phobius"/>
    </source>
</evidence>
<feature type="transmembrane region" description="Helical" evidence="1">
    <location>
        <begin position="21"/>
        <end position="39"/>
    </location>
</feature>
<dbReference type="Pfam" id="PF20151">
    <property type="entry name" value="DUF6533"/>
    <property type="match status" value="1"/>
</dbReference>
<organism evidence="3 4">
    <name type="scientific">Coprinellus micaceus</name>
    <name type="common">Glistening ink-cap mushroom</name>
    <name type="synonym">Coprinus micaceus</name>
    <dbReference type="NCBI Taxonomy" id="71717"/>
    <lineage>
        <taxon>Eukaryota</taxon>
        <taxon>Fungi</taxon>
        <taxon>Dikarya</taxon>
        <taxon>Basidiomycota</taxon>
        <taxon>Agaricomycotina</taxon>
        <taxon>Agaricomycetes</taxon>
        <taxon>Agaricomycetidae</taxon>
        <taxon>Agaricales</taxon>
        <taxon>Agaricineae</taxon>
        <taxon>Psathyrellaceae</taxon>
        <taxon>Coprinellus</taxon>
    </lineage>
</organism>
<keyword evidence="1" id="KW-0472">Membrane</keyword>
<keyword evidence="1" id="KW-0812">Transmembrane</keyword>
<dbReference type="OrthoDB" id="3035007at2759"/>
<keyword evidence="4" id="KW-1185">Reference proteome</keyword>
<keyword evidence="1" id="KW-1133">Transmembrane helix</keyword>
<protein>
    <recommendedName>
        <fullName evidence="2">DUF6533 domain-containing protein</fullName>
    </recommendedName>
</protein>
<feature type="domain" description="DUF6533" evidence="2">
    <location>
        <begin position="25"/>
        <end position="68"/>
    </location>
</feature>
<proteinExistence type="predicted"/>
<feature type="transmembrane region" description="Helical" evidence="1">
    <location>
        <begin position="93"/>
        <end position="121"/>
    </location>
</feature>
<evidence type="ECO:0000259" key="2">
    <source>
        <dbReference type="Pfam" id="PF20151"/>
    </source>
</evidence>
<evidence type="ECO:0000313" key="3">
    <source>
        <dbReference type="EMBL" id="TEB20104.1"/>
    </source>
</evidence>
<reference evidence="3 4" key="1">
    <citation type="journal article" date="2019" name="Nat. Ecol. Evol.">
        <title>Megaphylogeny resolves global patterns of mushroom evolution.</title>
        <authorList>
            <person name="Varga T."/>
            <person name="Krizsan K."/>
            <person name="Foldi C."/>
            <person name="Dima B."/>
            <person name="Sanchez-Garcia M."/>
            <person name="Sanchez-Ramirez S."/>
            <person name="Szollosi G.J."/>
            <person name="Szarkandi J.G."/>
            <person name="Papp V."/>
            <person name="Albert L."/>
            <person name="Andreopoulos W."/>
            <person name="Angelini C."/>
            <person name="Antonin V."/>
            <person name="Barry K.W."/>
            <person name="Bougher N.L."/>
            <person name="Buchanan P."/>
            <person name="Buyck B."/>
            <person name="Bense V."/>
            <person name="Catcheside P."/>
            <person name="Chovatia M."/>
            <person name="Cooper J."/>
            <person name="Damon W."/>
            <person name="Desjardin D."/>
            <person name="Finy P."/>
            <person name="Geml J."/>
            <person name="Haridas S."/>
            <person name="Hughes K."/>
            <person name="Justo A."/>
            <person name="Karasinski D."/>
            <person name="Kautmanova I."/>
            <person name="Kiss B."/>
            <person name="Kocsube S."/>
            <person name="Kotiranta H."/>
            <person name="LaButti K.M."/>
            <person name="Lechner B.E."/>
            <person name="Liimatainen K."/>
            <person name="Lipzen A."/>
            <person name="Lukacs Z."/>
            <person name="Mihaltcheva S."/>
            <person name="Morgado L.N."/>
            <person name="Niskanen T."/>
            <person name="Noordeloos M.E."/>
            <person name="Ohm R.A."/>
            <person name="Ortiz-Santana B."/>
            <person name="Ovrebo C."/>
            <person name="Racz N."/>
            <person name="Riley R."/>
            <person name="Savchenko A."/>
            <person name="Shiryaev A."/>
            <person name="Soop K."/>
            <person name="Spirin V."/>
            <person name="Szebenyi C."/>
            <person name="Tomsovsky M."/>
            <person name="Tulloss R.E."/>
            <person name="Uehling J."/>
            <person name="Grigoriev I.V."/>
            <person name="Vagvolgyi C."/>
            <person name="Papp T."/>
            <person name="Martin F.M."/>
            <person name="Miettinen O."/>
            <person name="Hibbett D.S."/>
            <person name="Nagy L.G."/>
        </authorList>
    </citation>
    <scope>NUCLEOTIDE SEQUENCE [LARGE SCALE GENOMIC DNA]</scope>
    <source>
        <strain evidence="3 4">FP101781</strain>
    </source>
</reference>
<gene>
    <name evidence="3" type="ORF">FA13DRAFT_277142</name>
</gene>
<evidence type="ECO:0000313" key="4">
    <source>
        <dbReference type="Proteomes" id="UP000298030"/>
    </source>
</evidence>